<dbReference type="EMBL" id="JACSDY010000011">
    <property type="protein sequence ID" value="KAF7415801.1"/>
    <property type="molecule type" value="Genomic_DNA"/>
</dbReference>
<dbReference type="Proteomes" id="UP000600918">
    <property type="component" value="Unassembled WGS sequence"/>
</dbReference>
<evidence type="ECO:0000256" key="2">
    <source>
        <dbReference type="SAM" id="MobiDB-lite"/>
    </source>
</evidence>
<accession>A0A834NQW1</accession>
<organism evidence="3 4">
    <name type="scientific">Vespula pensylvanica</name>
    <name type="common">Western yellow jacket</name>
    <name type="synonym">Wasp</name>
    <dbReference type="NCBI Taxonomy" id="30213"/>
    <lineage>
        <taxon>Eukaryota</taxon>
        <taxon>Metazoa</taxon>
        <taxon>Ecdysozoa</taxon>
        <taxon>Arthropoda</taxon>
        <taxon>Hexapoda</taxon>
        <taxon>Insecta</taxon>
        <taxon>Pterygota</taxon>
        <taxon>Neoptera</taxon>
        <taxon>Endopterygota</taxon>
        <taxon>Hymenoptera</taxon>
        <taxon>Apocrita</taxon>
        <taxon>Aculeata</taxon>
        <taxon>Vespoidea</taxon>
        <taxon>Vespidae</taxon>
        <taxon>Vespinae</taxon>
        <taxon>Vespula</taxon>
    </lineage>
</organism>
<gene>
    <name evidence="3" type="ORF">H0235_012393</name>
</gene>
<comment type="caution">
    <text evidence="3">The sequence shown here is derived from an EMBL/GenBank/DDBJ whole genome shotgun (WGS) entry which is preliminary data.</text>
</comment>
<feature type="coiled-coil region" evidence="1">
    <location>
        <begin position="238"/>
        <end position="265"/>
    </location>
</feature>
<sequence length="515" mass="58945">MSINSSKRTGKDNLTKPAIQSQLARLKREEEEELWISGEELCTEGSSDEEDSKTCSRSFCRTNKNHDPRNSSATGRHHWIVSDNTKEMSERSSSNSEGNMSSIEITNSLKMDTSNTRSNSSIDLEMNDVSMADDTCSDVIQDEEGQGLKDSEISWKVNRGTIRLLNTGANAATMEPDRPFEFITGSIIDRSTKETWQEDTTELKELTLLGYQREFFTRLRGLQIEDNHENNGNTYLRNDLNKCELKNLSTMNEELEKQISKVKSLDTAIKKFDNNVEKEMKETLLCQYKNREKLKEILENVPLETGKLAENTQQFFNLYNECTDISDVHGKIKQYNTHNIEISHNQQMLIKEEVNTIKNIHEQLLETKKKGCQFNKKNKTLATYQSKMFPNTTYKKQRMAILFGDMIDGNKDIVHSSNNPYCVNDEERKLLRELNEKISILQSGKNCKKSGIQKDKQLSLNICNTHSINTSDNTISTTISTLQNVDEEILVELLEDSKIMMASSADEKLQNWNCG</sequence>
<evidence type="ECO:0000313" key="4">
    <source>
        <dbReference type="Proteomes" id="UP000600918"/>
    </source>
</evidence>
<evidence type="ECO:0000256" key="1">
    <source>
        <dbReference type="SAM" id="Coils"/>
    </source>
</evidence>
<proteinExistence type="predicted"/>
<keyword evidence="4" id="KW-1185">Reference proteome</keyword>
<dbReference type="AlphaFoldDB" id="A0A834NQW1"/>
<protein>
    <submittedName>
        <fullName evidence="3">Uncharacterized protein</fullName>
    </submittedName>
</protein>
<evidence type="ECO:0000313" key="3">
    <source>
        <dbReference type="EMBL" id="KAF7415801.1"/>
    </source>
</evidence>
<keyword evidence="1" id="KW-0175">Coiled coil</keyword>
<feature type="compositionally biased region" description="Low complexity" evidence="2">
    <location>
        <begin position="91"/>
        <end position="105"/>
    </location>
</feature>
<feature type="compositionally biased region" description="Polar residues" evidence="2">
    <location>
        <begin position="106"/>
        <end position="117"/>
    </location>
</feature>
<feature type="region of interest" description="Disordered" evidence="2">
    <location>
        <begin position="1"/>
        <end position="30"/>
    </location>
</feature>
<name>A0A834NQW1_VESPE</name>
<feature type="region of interest" description="Disordered" evidence="2">
    <location>
        <begin position="84"/>
        <end position="117"/>
    </location>
</feature>
<reference evidence="3" key="1">
    <citation type="journal article" date="2020" name="G3 (Bethesda)">
        <title>High-Quality Assemblies for Three Invasive Social Wasps from the &lt;i&gt;Vespula&lt;/i&gt; Genus.</title>
        <authorList>
            <person name="Harrop T.W.R."/>
            <person name="Guhlin J."/>
            <person name="McLaughlin G.M."/>
            <person name="Permina E."/>
            <person name="Stockwell P."/>
            <person name="Gilligan J."/>
            <person name="Le Lec M.F."/>
            <person name="Gruber M.A.M."/>
            <person name="Quinn O."/>
            <person name="Lovegrove M."/>
            <person name="Duncan E.J."/>
            <person name="Remnant E.J."/>
            <person name="Van Eeckhoven J."/>
            <person name="Graham B."/>
            <person name="Knapp R.A."/>
            <person name="Langford K.W."/>
            <person name="Kronenberg Z."/>
            <person name="Press M.O."/>
            <person name="Eacker S.M."/>
            <person name="Wilson-Rankin E.E."/>
            <person name="Purcell J."/>
            <person name="Lester P.J."/>
            <person name="Dearden P.K."/>
        </authorList>
    </citation>
    <scope>NUCLEOTIDE SEQUENCE</scope>
    <source>
        <strain evidence="3">Volc-1</strain>
    </source>
</reference>